<name>X1I5B3_9ZZZZ</name>
<dbReference type="AlphaFoldDB" id="X1I5B3"/>
<reference evidence="2" key="1">
    <citation type="journal article" date="2014" name="Front. Microbiol.">
        <title>High frequency of phylogenetically diverse reductive dehalogenase-homologous genes in deep subseafloor sedimentary metagenomes.</title>
        <authorList>
            <person name="Kawai M."/>
            <person name="Futagami T."/>
            <person name="Toyoda A."/>
            <person name="Takaki Y."/>
            <person name="Nishi S."/>
            <person name="Hori S."/>
            <person name="Arai W."/>
            <person name="Tsubouchi T."/>
            <person name="Morono Y."/>
            <person name="Uchiyama I."/>
            <person name="Ito T."/>
            <person name="Fujiyama A."/>
            <person name="Inagaki F."/>
            <person name="Takami H."/>
        </authorList>
    </citation>
    <scope>NUCLEOTIDE SEQUENCE</scope>
    <source>
        <strain evidence="2">Expedition CK06-06</strain>
    </source>
</reference>
<keyword evidence="1" id="KW-1133">Transmembrane helix</keyword>
<evidence type="ECO:0000313" key="2">
    <source>
        <dbReference type="EMBL" id="GAH76907.1"/>
    </source>
</evidence>
<dbReference type="EMBL" id="BARU01041614">
    <property type="protein sequence ID" value="GAH76907.1"/>
    <property type="molecule type" value="Genomic_DNA"/>
</dbReference>
<protein>
    <submittedName>
        <fullName evidence="2">Uncharacterized protein</fullName>
    </submittedName>
</protein>
<feature type="non-terminal residue" evidence="2">
    <location>
        <position position="1"/>
    </location>
</feature>
<keyword evidence="1" id="KW-0472">Membrane</keyword>
<proteinExistence type="predicted"/>
<feature type="transmembrane region" description="Helical" evidence="1">
    <location>
        <begin position="62"/>
        <end position="85"/>
    </location>
</feature>
<keyword evidence="1" id="KW-0812">Transmembrane</keyword>
<comment type="caution">
    <text evidence="2">The sequence shown here is derived from an EMBL/GenBank/DDBJ whole genome shotgun (WGS) entry which is preliminary data.</text>
</comment>
<accession>X1I5B3</accession>
<feature type="transmembrane region" description="Helical" evidence="1">
    <location>
        <begin position="91"/>
        <end position="108"/>
    </location>
</feature>
<organism evidence="2">
    <name type="scientific">marine sediment metagenome</name>
    <dbReference type="NCBI Taxonomy" id="412755"/>
    <lineage>
        <taxon>unclassified sequences</taxon>
        <taxon>metagenomes</taxon>
        <taxon>ecological metagenomes</taxon>
    </lineage>
</organism>
<gene>
    <name evidence="2" type="ORF">S03H2_64121</name>
</gene>
<evidence type="ECO:0000256" key="1">
    <source>
        <dbReference type="SAM" id="Phobius"/>
    </source>
</evidence>
<sequence length="154" mass="17979">SLILFTKKYGMINPETIKLKGKAAEATAIYDYVCWSERTDEQIEKIHLLAVRRWDVFHLLSATWLSLPIGVLVGSILRLCYPLYISCSEKSIFVLMGISIIILLCILFKGRTWVEREMGLLTRARILSFKRRYNLRKLFPSELFKISTEEDKHH</sequence>